<evidence type="ECO:0000256" key="6">
    <source>
        <dbReference type="SAM" id="Phobius"/>
    </source>
</evidence>
<feature type="transmembrane region" description="Helical" evidence="6">
    <location>
        <begin position="222"/>
        <end position="248"/>
    </location>
</feature>
<dbReference type="RefSeq" id="WP_076087734.1">
    <property type="nucleotide sequence ID" value="NZ_CP019070.1"/>
</dbReference>
<keyword evidence="3 6" id="KW-0812">Transmembrane</keyword>
<feature type="transmembrane region" description="Helical" evidence="6">
    <location>
        <begin position="46"/>
        <end position="69"/>
    </location>
</feature>
<feature type="transmembrane region" description="Helical" evidence="6">
    <location>
        <begin position="331"/>
        <end position="353"/>
    </location>
</feature>
<evidence type="ECO:0000313" key="8">
    <source>
        <dbReference type="Proteomes" id="UP000186074"/>
    </source>
</evidence>
<dbReference type="InterPro" id="IPR050833">
    <property type="entry name" value="Poly_Biosynth_Transport"/>
</dbReference>
<evidence type="ECO:0000256" key="2">
    <source>
        <dbReference type="ARBA" id="ARBA00022475"/>
    </source>
</evidence>
<reference evidence="7 8" key="1">
    <citation type="submission" date="2017-01" db="EMBL/GenBank/DDBJ databases">
        <title>Genome sequencing of Arcobacter sp. LPB0137.</title>
        <authorList>
            <person name="Lee G.-W."/>
            <person name="Yi H."/>
        </authorList>
    </citation>
    <scope>NUCLEOTIDE SEQUENCE [LARGE SCALE GENOMIC DNA]</scope>
    <source>
        <strain evidence="7 8">LPB0137</strain>
    </source>
</reference>
<dbReference type="STRING" id="1850254.LPB137_10375"/>
<sequence>MITKFKNIAKNKKSLIFLDQILVSGSNFLLGILLARFLGLDIFGQFSLLWLIVLFFSSIQLALIISPLLTHAPKKNKLIKDYYLTNMLYMQFIFSIICVLILSILFYFSELITSKYNISEFRYYILWMVFSFLCQDFIRRYFIIKISYFRLIFIDVIAYIGQLIGISSLIFFEQLTLINTFISISLTFTISFAVGYLQINFKSLKSTHIKLLFLKNWKFSKWLVYSSLLQWGSGNFYILVAGSILGPWSVGVIKVMQNTMGIFHVIFIALENILPIRFAEIYKNNGYQKTISFFKIQLQYGFYIFLVLISVLFIYGEELILVIYGDEYVSYSYLLFGFMIMYIFIYIGMLQRYILRTIENTKKIFINYIITTIFSVIASFILIKTLEINGVVIGMILTQILTSIIFFIEIKKISLKSAND</sequence>
<keyword evidence="5 6" id="KW-0472">Membrane</keyword>
<comment type="subcellular location">
    <subcellularLocation>
        <location evidence="1">Cell membrane</location>
        <topology evidence="1">Multi-pass membrane protein</topology>
    </subcellularLocation>
</comment>
<evidence type="ECO:0000256" key="5">
    <source>
        <dbReference type="ARBA" id="ARBA00023136"/>
    </source>
</evidence>
<keyword evidence="8" id="KW-1185">Reference proteome</keyword>
<feature type="transmembrane region" description="Helical" evidence="6">
    <location>
        <begin position="89"/>
        <end position="109"/>
    </location>
</feature>
<proteinExistence type="predicted"/>
<feature type="transmembrane region" description="Helical" evidence="6">
    <location>
        <begin position="178"/>
        <end position="201"/>
    </location>
</feature>
<feature type="transmembrane region" description="Helical" evidence="6">
    <location>
        <begin position="300"/>
        <end position="325"/>
    </location>
</feature>
<feature type="transmembrane region" description="Helical" evidence="6">
    <location>
        <begin position="151"/>
        <end position="172"/>
    </location>
</feature>
<dbReference type="Proteomes" id="UP000186074">
    <property type="component" value="Chromosome"/>
</dbReference>
<gene>
    <name evidence="7" type="ORF">LPB137_10375</name>
</gene>
<dbReference type="Pfam" id="PF13440">
    <property type="entry name" value="Polysacc_synt_3"/>
    <property type="match status" value="1"/>
</dbReference>
<dbReference type="AlphaFoldDB" id="A0A1P8KNU4"/>
<feature type="transmembrane region" description="Helical" evidence="6">
    <location>
        <begin position="365"/>
        <end position="383"/>
    </location>
</feature>
<keyword evidence="2" id="KW-1003">Cell membrane</keyword>
<keyword evidence="4 6" id="KW-1133">Transmembrane helix</keyword>
<dbReference type="GO" id="GO:0005886">
    <property type="term" value="C:plasma membrane"/>
    <property type="evidence" value="ECO:0007669"/>
    <property type="project" value="UniProtKB-SubCell"/>
</dbReference>
<feature type="transmembrane region" description="Helical" evidence="6">
    <location>
        <begin position="21"/>
        <end position="40"/>
    </location>
</feature>
<feature type="transmembrane region" description="Helical" evidence="6">
    <location>
        <begin position="260"/>
        <end position="279"/>
    </location>
</feature>
<dbReference type="OrthoDB" id="582032at2"/>
<feature type="transmembrane region" description="Helical" evidence="6">
    <location>
        <begin position="389"/>
        <end position="408"/>
    </location>
</feature>
<evidence type="ECO:0000256" key="4">
    <source>
        <dbReference type="ARBA" id="ARBA00022989"/>
    </source>
</evidence>
<dbReference type="EMBL" id="CP019070">
    <property type="protein sequence ID" value="APW66220.1"/>
    <property type="molecule type" value="Genomic_DNA"/>
</dbReference>
<dbReference type="PANTHER" id="PTHR30250:SF11">
    <property type="entry name" value="O-ANTIGEN TRANSPORTER-RELATED"/>
    <property type="match status" value="1"/>
</dbReference>
<dbReference type="KEGG" id="alp:LPB137_10375"/>
<name>A0A1P8KNU4_9BACT</name>
<protein>
    <submittedName>
        <fullName evidence="7">Uncharacterized protein</fullName>
    </submittedName>
</protein>
<feature type="transmembrane region" description="Helical" evidence="6">
    <location>
        <begin position="121"/>
        <end position="139"/>
    </location>
</feature>
<evidence type="ECO:0000256" key="3">
    <source>
        <dbReference type="ARBA" id="ARBA00022692"/>
    </source>
</evidence>
<dbReference type="PANTHER" id="PTHR30250">
    <property type="entry name" value="PST FAMILY PREDICTED COLANIC ACID TRANSPORTER"/>
    <property type="match status" value="1"/>
</dbReference>
<organism evidence="7 8">
    <name type="scientific">Poseidonibacter parvus</name>
    <dbReference type="NCBI Taxonomy" id="1850254"/>
    <lineage>
        <taxon>Bacteria</taxon>
        <taxon>Pseudomonadati</taxon>
        <taxon>Campylobacterota</taxon>
        <taxon>Epsilonproteobacteria</taxon>
        <taxon>Campylobacterales</taxon>
        <taxon>Arcobacteraceae</taxon>
        <taxon>Poseidonibacter</taxon>
    </lineage>
</organism>
<evidence type="ECO:0000313" key="7">
    <source>
        <dbReference type="EMBL" id="APW66220.1"/>
    </source>
</evidence>
<evidence type="ECO:0000256" key="1">
    <source>
        <dbReference type="ARBA" id="ARBA00004651"/>
    </source>
</evidence>
<accession>A0A1P8KNU4</accession>